<dbReference type="RefSeq" id="WP_285722715.1">
    <property type="nucleotide sequence ID" value="NZ_BSDD01000001.1"/>
</dbReference>
<dbReference type="PANTHER" id="PTHR30441">
    <property type="entry name" value="DUF748 DOMAIN-CONTAINING PROTEIN"/>
    <property type="match status" value="1"/>
</dbReference>
<sequence length="1365" mass="146973">MTWSSAKEAVKRTWGRRWVRRITYTLVGGTAVVTTSTWVLDRPFVYQWLVGRADVALRKETGLSLSVGQVEFHPLLGTLTLRDIAVGGDLLHVSRLDLQADPGSLFGSRPRIFSLRLDHPHLRLTEANLAQIHLRERAPRKGPLPQVTLDLLALTSGEVEIPEPLRGLPATRFRFEVKGTGIGPNRLHLAFTAPQLIVKGPEGWEKGRIDFKGEVSEPVLLLHEGYLRLGDSQLRLTGRFDPRNPQKPERLEARISGVVGLVQALRWAGAGPRPPLEGSLDLTAAVRGTLAHPHWTFSADGQDLRPAETAIEPGNLEVRAQGTLDQARLDRFRWFSPQGSVTAEGTWAAHRQARLRVQGEAISLDALGRAARVPELQGVRTTLEAEIQGPADPAALAHLDRWEGSAHLALSQNGRDAGGLSANLGQGLAQVQDLNLDLETLKIQGSARAQFGPKNLLDLQGQGAVQVDAAQVARALTAWKVVDLDMGGRTQARAQVRWSAAKGLELDGDVDVGAPRWHGATADQLKAQVEIRRSDLRVHDIQVEKGGGRGDGDLWLTWGRVPKGQPQLDMCYTASRLPVAEGLRAADVKDEDGKDLPLTGIGSGWVRLHGSFDHILMEGQAQVESGEAYGIRIPAASSDFDMDLDTLRLRLGDVRVAERPDLLGEPGSDPEGALALTGKADMDIPGWTWRVDLSGRMDSQLLGLPGPHLQSQVKARLLGPITSPFGPLDLPEGDLAFSRGRIFLFGRSVEGLEGDLRLERGRFQSRLGTEGMARPLLTLQAQTRGTGLTGALGLRVAQDTAHTASIASSLTEDLLEDLQAELDATGTWSPALGLRWSGHVTRLEGLFNAFELHQSGPSDLRGDATGANLDLTLQGGERGATGPRGPAADIHLSGRAPFTTTAPLALQAKGSADLAHLKAILDRVMEVDEYSLLSDLKVNGGSRFDLLLHGTYEDPLLDGYLRLEQGQMRLQGYQGMEDLNAEFILKDRTLSIPEDHPLTGTLAHGQLRATGGLSWKPGGVDRYGFQASLATFQLRDLPDGLDLQGTLNATLNGDEDGGMLQGRLRADHLSYQTEVKLSDLILRSALSDSGGLTGLDPDDPLDRIGLDLDLDLRNPWSFDTNLLKLEGKTEGRFRVQGTLAHPIPNGTLVFIPGGRVTNIFPAGDMVVDRGSLVFKGESDRIDPIISLRGSVTSIPGYTVNLDVHGTLSNLSIVPSSTPTLRQDEIVAILINPGNVANVGTGASTSAQGALSSGLASASAGLLSTLAFAPFQDQLRRTLGLDRVNVAVRSSSLGTTETDVTLGKSINLFGQRSAFVVSHQKSAEQTQTSGQIEWRFGGVILQLGVSQTGQSGLNPSGEIRHTWSPR</sequence>
<dbReference type="Pfam" id="PF04357">
    <property type="entry name" value="TamB"/>
    <property type="match status" value="1"/>
</dbReference>
<feature type="domain" description="Translocation and assembly module TamB C-terminal" evidence="6">
    <location>
        <begin position="999"/>
        <end position="1306"/>
    </location>
</feature>
<feature type="transmembrane region" description="Helical" evidence="5">
    <location>
        <begin position="21"/>
        <end position="40"/>
    </location>
</feature>
<dbReference type="InterPro" id="IPR007452">
    <property type="entry name" value="TamB_C"/>
</dbReference>
<evidence type="ECO:0000256" key="2">
    <source>
        <dbReference type="ARBA" id="ARBA00022692"/>
    </source>
</evidence>
<protein>
    <recommendedName>
        <fullName evidence="6">Translocation and assembly module TamB C-terminal domain-containing protein</fullName>
    </recommendedName>
</protein>
<evidence type="ECO:0000313" key="8">
    <source>
        <dbReference type="Proteomes" id="UP001165089"/>
    </source>
</evidence>
<dbReference type="PANTHER" id="PTHR30441:SF4">
    <property type="entry name" value="PROTEIN ASMA"/>
    <property type="match status" value="1"/>
</dbReference>
<keyword evidence="2 5" id="KW-0812">Transmembrane</keyword>
<reference evidence="7 8" key="1">
    <citation type="journal article" date="2023" name="Antonie Van Leeuwenhoek">
        <title>Mesoterricola silvestris gen. nov., sp. nov., Mesoterricola sediminis sp. nov., Geothrix oryzae sp. nov., Geothrix edaphica sp. nov., Geothrix rubra sp. nov., and Geothrix limicola sp. nov., six novel members of Acidobacteriota isolated from soils.</title>
        <authorList>
            <person name="Itoh H."/>
            <person name="Sugisawa Y."/>
            <person name="Mise K."/>
            <person name="Xu Z."/>
            <person name="Kuniyasu M."/>
            <person name="Ushijima N."/>
            <person name="Kawano K."/>
            <person name="Kobayashi E."/>
            <person name="Shiratori Y."/>
            <person name="Masuda Y."/>
            <person name="Senoo K."/>
        </authorList>
    </citation>
    <scope>NUCLEOTIDE SEQUENCE [LARGE SCALE GENOMIC DNA]</scope>
    <source>
        <strain evidence="7 8">Red803</strain>
    </source>
</reference>
<name>A0ABQ5Q2W0_9BACT</name>
<evidence type="ECO:0000256" key="1">
    <source>
        <dbReference type="ARBA" id="ARBA00004167"/>
    </source>
</evidence>
<proteinExistence type="predicted"/>
<keyword evidence="4 5" id="KW-0472">Membrane</keyword>
<keyword evidence="3 5" id="KW-1133">Transmembrane helix</keyword>
<evidence type="ECO:0000256" key="4">
    <source>
        <dbReference type="ARBA" id="ARBA00023136"/>
    </source>
</evidence>
<dbReference type="InterPro" id="IPR052894">
    <property type="entry name" value="AsmA-related"/>
</dbReference>
<evidence type="ECO:0000256" key="3">
    <source>
        <dbReference type="ARBA" id="ARBA00022989"/>
    </source>
</evidence>
<dbReference type="EMBL" id="BSDD01000001">
    <property type="protein sequence ID" value="GLH68997.1"/>
    <property type="molecule type" value="Genomic_DNA"/>
</dbReference>
<evidence type="ECO:0000259" key="6">
    <source>
        <dbReference type="Pfam" id="PF04357"/>
    </source>
</evidence>
<keyword evidence="8" id="KW-1185">Reference proteome</keyword>
<organism evidence="7 8">
    <name type="scientific">Geothrix rubra</name>
    <dbReference type="NCBI Taxonomy" id="2927977"/>
    <lineage>
        <taxon>Bacteria</taxon>
        <taxon>Pseudomonadati</taxon>
        <taxon>Acidobacteriota</taxon>
        <taxon>Holophagae</taxon>
        <taxon>Holophagales</taxon>
        <taxon>Holophagaceae</taxon>
        <taxon>Geothrix</taxon>
    </lineage>
</organism>
<evidence type="ECO:0000256" key="5">
    <source>
        <dbReference type="SAM" id="Phobius"/>
    </source>
</evidence>
<comment type="subcellular location">
    <subcellularLocation>
        <location evidence="1">Membrane</location>
        <topology evidence="1">Single-pass membrane protein</topology>
    </subcellularLocation>
</comment>
<dbReference type="Proteomes" id="UP001165089">
    <property type="component" value="Unassembled WGS sequence"/>
</dbReference>
<evidence type="ECO:0000313" key="7">
    <source>
        <dbReference type="EMBL" id="GLH68997.1"/>
    </source>
</evidence>
<accession>A0ABQ5Q2W0</accession>
<comment type="caution">
    <text evidence="7">The sequence shown here is derived from an EMBL/GenBank/DDBJ whole genome shotgun (WGS) entry which is preliminary data.</text>
</comment>
<gene>
    <name evidence="7" type="ORF">GETHPA_05300</name>
</gene>